<dbReference type="AlphaFoldDB" id="A0A7R9A349"/>
<evidence type="ECO:0000256" key="2">
    <source>
        <dbReference type="ARBA" id="ARBA00022475"/>
    </source>
</evidence>
<keyword evidence="3 7" id="KW-0812">Transmembrane</keyword>
<dbReference type="Pfam" id="PF08395">
    <property type="entry name" value="7tm_7"/>
    <property type="match status" value="1"/>
</dbReference>
<evidence type="ECO:0000256" key="7">
    <source>
        <dbReference type="SAM" id="Phobius"/>
    </source>
</evidence>
<dbReference type="EMBL" id="LR900667">
    <property type="protein sequence ID" value="CAD7246489.1"/>
    <property type="molecule type" value="Genomic_DNA"/>
</dbReference>
<accession>A0A7R9A349</accession>
<feature type="transmembrane region" description="Helical" evidence="7">
    <location>
        <begin position="216"/>
        <end position="239"/>
    </location>
</feature>
<keyword evidence="4 7" id="KW-1133">Transmembrane helix</keyword>
<organism evidence="8">
    <name type="scientific">Darwinula stevensoni</name>
    <dbReference type="NCBI Taxonomy" id="69355"/>
    <lineage>
        <taxon>Eukaryota</taxon>
        <taxon>Metazoa</taxon>
        <taxon>Ecdysozoa</taxon>
        <taxon>Arthropoda</taxon>
        <taxon>Crustacea</taxon>
        <taxon>Oligostraca</taxon>
        <taxon>Ostracoda</taxon>
        <taxon>Podocopa</taxon>
        <taxon>Podocopida</taxon>
        <taxon>Darwinulocopina</taxon>
        <taxon>Darwinuloidea</taxon>
        <taxon>Darwinulidae</taxon>
        <taxon>Darwinula</taxon>
    </lineage>
</organism>
<feature type="transmembrane region" description="Helical" evidence="7">
    <location>
        <begin position="162"/>
        <end position="185"/>
    </location>
</feature>
<feature type="transmembrane region" description="Helical" evidence="7">
    <location>
        <begin position="34"/>
        <end position="55"/>
    </location>
</feature>
<dbReference type="GO" id="GO:0030425">
    <property type="term" value="C:dendrite"/>
    <property type="evidence" value="ECO:0007669"/>
    <property type="project" value="TreeGrafter"/>
</dbReference>
<reference evidence="8" key="1">
    <citation type="submission" date="2020-11" db="EMBL/GenBank/DDBJ databases">
        <authorList>
            <person name="Tran Van P."/>
        </authorList>
    </citation>
    <scope>NUCLEOTIDE SEQUENCE</scope>
</reference>
<evidence type="ECO:0000256" key="1">
    <source>
        <dbReference type="ARBA" id="ARBA00004651"/>
    </source>
</evidence>
<keyword evidence="2" id="KW-1003">Cell membrane</keyword>
<keyword evidence="9" id="KW-1185">Reference proteome</keyword>
<feature type="transmembrane region" description="Helical" evidence="7">
    <location>
        <begin position="123"/>
        <end position="142"/>
    </location>
</feature>
<evidence type="ECO:0000313" key="9">
    <source>
        <dbReference type="Proteomes" id="UP000677054"/>
    </source>
</evidence>
<dbReference type="GO" id="GO:0005886">
    <property type="term" value="C:plasma membrane"/>
    <property type="evidence" value="ECO:0007669"/>
    <property type="project" value="UniProtKB-SubCell"/>
</dbReference>
<evidence type="ECO:0008006" key="10">
    <source>
        <dbReference type="Google" id="ProtNLM"/>
    </source>
</evidence>
<proteinExistence type="predicted"/>
<dbReference type="GO" id="GO:0030424">
    <property type="term" value="C:axon"/>
    <property type="evidence" value="ECO:0007669"/>
    <property type="project" value="TreeGrafter"/>
</dbReference>
<evidence type="ECO:0000256" key="3">
    <source>
        <dbReference type="ARBA" id="ARBA00022692"/>
    </source>
</evidence>
<sequence>MDLRLIGGERIIRGFLSAIGFGVASSGWNPWVRLYSGFVTVLQLAIILRTFRLIIEQLLYGLSDFYLSIFIYVDLLTQVFIFILSLGDLRLQRRITSLLEDARGIQAFASSVKITTLNRRQHLFAVGVVIVFVIVSILFAVFEHFSEKSQNSGWSAIYDAVLLMISMRFMVAPTLLLIFLLQFAAEKFTEINRGFQDSDTPDIVPLMKLHFKLAEFVDGLSEAFNVYLVVLTAFCFMFFTSNFLVVIFGGIIIALRACGFQTALALSLLYAVVSWGQSVSNRANMSTKLARRLEMDDLDGRSRKQLQLFLSSLACSPVKLSACDFFTIDKRMFLSVFAAVLAYIILFIQFVTPGNIS</sequence>
<dbReference type="GO" id="GO:0008049">
    <property type="term" value="P:male courtship behavior"/>
    <property type="evidence" value="ECO:0007669"/>
    <property type="project" value="TreeGrafter"/>
</dbReference>
<evidence type="ECO:0000256" key="4">
    <source>
        <dbReference type="ARBA" id="ARBA00022989"/>
    </source>
</evidence>
<gene>
    <name evidence="8" type="ORF">DSTB1V02_LOCUS6339</name>
</gene>
<dbReference type="PANTHER" id="PTHR21143">
    <property type="entry name" value="INVERTEBRATE GUSTATORY RECEPTOR"/>
    <property type="match status" value="1"/>
</dbReference>
<dbReference type="GO" id="GO:0007635">
    <property type="term" value="P:chemosensory behavior"/>
    <property type="evidence" value="ECO:0007669"/>
    <property type="project" value="TreeGrafter"/>
</dbReference>
<evidence type="ECO:0000313" key="8">
    <source>
        <dbReference type="EMBL" id="CAD7246489.1"/>
    </source>
</evidence>
<feature type="transmembrane region" description="Helical" evidence="7">
    <location>
        <begin position="332"/>
        <end position="351"/>
    </location>
</feature>
<evidence type="ECO:0000256" key="5">
    <source>
        <dbReference type="ARBA" id="ARBA00023136"/>
    </source>
</evidence>
<dbReference type="InterPro" id="IPR013604">
    <property type="entry name" value="7TM_chemorcpt"/>
</dbReference>
<dbReference type="GO" id="GO:0043025">
    <property type="term" value="C:neuronal cell body"/>
    <property type="evidence" value="ECO:0007669"/>
    <property type="project" value="TreeGrafter"/>
</dbReference>
<comment type="subcellular location">
    <subcellularLocation>
        <location evidence="1">Cell membrane</location>
        <topology evidence="1">Multi-pass membrane protein</topology>
    </subcellularLocation>
</comment>
<keyword evidence="5 7" id="KW-0472">Membrane</keyword>
<dbReference type="GO" id="GO:0050909">
    <property type="term" value="P:sensory perception of taste"/>
    <property type="evidence" value="ECO:0007669"/>
    <property type="project" value="InterPro"/>
</dbReference>
<dbReference type="Proteomes" id="UP000677054">
    <property type="component" value="Unassembled WGS sequence"/>
</dbReference>
<dbReference type="OrthoDB" id="5800391at2759"/>
<evidence type="ECO:0000256" key="6">
    <source>
        <dbReference type="ARBA" id="ARBA00023170"/>
    </source>
</evidence>
<dbReference type="EMBL" id="CAJPEV010001150">
    <property type="protein sequence ID" value="CAG0891021.1"/>
    <property type="molecule type" value="Genomic_DNA"/>
</dbReference>
<protein>
    <recommendedName>
        <fullName evidence="10">Gustatory receptor</fullName>
    </recommendedName>
</protein>
<feature type="transmembrane region" description="Helical" evidence="7">
    <location>
        <begin position="67"/>
        <end position="87"/>
    </location>
</feature>
<feature type="transmembrane region" description="Helical" evidence="7">
    <location>
        <begin position="245"/>
        <end position="273"/>
    </location>
</feature>
<dbReference type="PANTHER" id="PTHR21143:SF133">
    <property type="entry name" value="GUSTATORY AND PHEROMONE RECEPTOR 32A-RELATED"/>
    <property type="match status" value="1"/>
</dbReference>
<name>A0A7R9A349_9CRUS</name>
<keyword evidence="6" id="KW-0675">Receptor</keyword>